<evidence type="ECO:0000256" key="6">
    <source>
        <dbReference type="SAM" id="MobiDB-lite"/>
    </source>
</evidence>
<keyword evidence="3 5" id="KW-0964">Secreted</keyword>
<feature type="region of interest" description="Disordered" evidence="6">
    <location>
        <begin position="23"/>
        <end position="50"/>
    </location>
</feature>
<proteinExistence type="inferred from homology"/>
<dbReference type="InterPro" id="IPR031825">
    <property type="entry name" value="RXLR"/>
</dbReference>
<comment type="domain">
    <text evidence="5">The RxLR-dEER motif acts to carry the protein into the host cell cytoplasm through binding to cell surface phosphatidylinositol-3-phosphate.</text>
</comment>
<feature type="chain" id="PRO_5035958757" description="RxLR effector protein" evidence="5">
    <location>
        <begin position="22"/>
        <end position="197"/>
    </location>
</feature>
<organism evidence="7 8">
    <name type="scientific">Phytophthora pseudosyringae</name>
    <dbReference type="NCBI Taxonomy" id="221518"/>
    <lineage>
        <taxon>Eukaryota</taxon>
        <taxon>Sar</taxon>
        <taxon>Stramenopiles</taxon>
        <taxon>Oomycota</taxon>
        <taxon>Peronosporomycetes</taxon>
        <taxon>Peronosporales</taxon>
        <taxon>Peronosporaceae</taxon>
        <taxon>Phytophthora</taxon>
    </lineage>
</organism>
<dbReference type="Proteomes" id="UP000694044">
    <property type="component" value="Unassembled WGS sequence"/>
</dbReference>
<comment type="caution">
    <text evidence="7">The sequence shown here is derived from an EMBL/GenBank/DDBJ whole genome shotgun (WGS) entry which is preliminary data.</text>
</comment>
<dbReference type="AlphaFoldDB" id="A0A8T1VAU2"/>
<protein>
    <recommendedName>
        <fullName evidence="5">RxLR effector protein</fullName>
    </recommendedName>
</protein>
<comment type="function">
    <text evidence="5">Effector that suppresses plant defense responses during pathogen infection.</text>
</comment>
<evidence type="ECO:0000256" key="3">
    <source>
        <dbReference type="ARBA" id="ARBA00022525"/>
    </source>
</evidence>
<name>A0A8T1VAU2_9STRA</name>
<keyword evidence="4 5" id="KW-0732">Signal</keyword>
<dbReference type="GO" id="GO:0005576">
    <property type="term" value="C:extracellular region"/>
    <property type="evidence" value="ECO:0007669"/>
    <property type="project" value="UniProtKB-SubCell"/>
</dbReference>
<evidence type="ECO:0000256" key="1">
    <source>
        <dbReference type="ARBA" id="ARBA00004613"/>
    </source>
</evidence>
<dbReference type="Pfam" id="PF16810">
    <property type="entry name" value="RXLR"/>
    <property type="match status" value="1"/>
</dbReference>
<reference evidence="7" key="1">
    <citation type="submission" date="2021-02" db="EMBL/GenBank/DDBJ databases">
        <authorList>
            <person name="Palmer J.M."/>
        </authorList>
    </citation>
    <scope>NUCLEOTIDE SEQUENCE</scope>
    <source>
        <strain evidence="7">SCRP734</strain>
    </source>
</reference>
<comment type="similarity">
    <text evidence="2 5">Belongs to the RxLR effector family.</text>
</comment>
<keyword evidence="8" id="KW-1185">Reference proteome</keyword>
<gene>
    <name evidence="7" type="ORF">PHYPSEUDO_012026</name>
</gene>
<evidence type="ECO:0000256" key="5">
    <source>
        <dbReference type="RuleBase" id="RU367124"/>
    </source>
</evidence>
<comment type="subcellular location">
    <subcellularLocation>
        <location evidence="1 5">Secreted</location>
    </subcellularLocation>
</comment>
<dbReference type="OrthoDB" id="118370at2759"/>
<evidence type="ECO:0000256" key="2">
    <source>
        <dbReference type="ARBA" id="ARBA00010400"/>
    </source>
</evidence>
<evidence type="ECO:0000256" key="4">
    <source>
        <dbReference type="ARBA" id="ARBA00022729"/>
    </source>
</evidence>
<accession>A0A8T1VAU2</accession>
<dbReference type="EMBL" id="JAGDFM010000562">
    <property type="protein sequence ID" value="KAG7377209.1"/>
    <property type="molecule type" value="Genomic_DNA"/>
</dbReference>
<feature type="signal peptide" evidence="5">
    <location>
        <begin position="1"/>
        <end position="21"/>
    </location>
</feature>
<evidence type="ECO:0000313" key="7">
    <source>
        <dbReference type="EMBL" id="KAG7377209.1"/>
    </source>
</evidence>
<evidence type="ECO:0000313" key="8">
    <source>
        <dbReference type="Proteomes" id="UP000694044"/>
    </source>
</evidence>
<sequence>MRLSLVLLVAATLTLWADSNARSADTMTHPHLRQKATSSDVVEGTAENEDGQTSLRLLKNVEIADDREDSEEERGFNKFPTLEKLKALRKVERIMEVKEALAHAKGAVKAAAEAAAKDKRVEAISAQLDDATVKSMLKDPKVNNAVFDAWHQAKLDPQLVFNAFALRGKFTNAKWDGIANAYLDYATKMALAAAKAT</sequence>